<proteinExistence type="predicted"/>
<gene>
    <name evidence="1" type="ORF">GMJLKIPL_5513</name>
</gene>
<reference evidence="1" key="1">
    <citation type="journal article" date="2021" name="Front. Microbiol.">
        <title>Comprehensive Comparative Genomics and Phenotyping of Methylobacterium Species.</title>
        <authorList>
            <person name="Alessa O."/>
            <person name="Ogura Y."/>
            <person name="Fujitani Y."/>
            <person name="Takami H."/>
            <person name="Hayashi T."/>
            <person name="Sahin N."/>
            <person name="Tani A."/>
        </authorList>
    </citation>
    <scope>NUCLEOTIDE SEQUENCE</scope>
    <source>
        <strain evidence="1">DSM 17168</strain>
    </source>
</reference>
<dbReference type="Pfam" id="PF04214">
    <property type="entry name" value="DUF411"/>
    <property type="match status" value="1"/>
</dbReference>
<comment type="caution">
    <text evidence="1">The sequence shown here is derived from an EMBL/GenBank/DDBJ whole genome shotgun (WGS) entry which is preliminary data.</text>
</comment>
<dbReference type="InterPro" id="IPR007332">
    <property type="entry name" value="DUF411"/>
</dbReference>
<evidence type="ECO:0000313" key="2">
    <source>
        <dbReference type="Proteomes" id="UP001055153"/>
    </source>
</evidence>
<accession>A0ABQ4SMN1</accession>
<organism evidence="1 2">
    <name type="scientific">Methylobacterium isbiliense</name>
    <dbReference type="NCBI Taxonomy" id="315478"/>
    <lineage>
        <taxon>Bacteria</taxon>
        <taxon>Pseudomonadati</taxon>
        <taxon>Pseudomonadota</taxon>
        <taxon>Alphaproteobacteria</taxon>
        <taxon>Hyphomicrobiales</taxon>
        <taxon>Methylobacteriaceae</taxon>
        <taxon>Methylobacterium</taxon>
    </lineage>
</organism>
<evidence type="ECO:0000313" key="1">
    <source>
        <dbReference type="EMBL" id="GJE03556.1"/>
    </source>
</evidence>
<name>A0ABQ4SMN1_9HYPH</name>
<reference evidence="1" key="2">
    <citation type="submission" date="2021-08" db="EMBL/GenBank/DDBJ databases">
        <authorList>
            <person name="Tani A."/>
            <person name="Ola A."/>
            <person name="Ogura Y."/>
            <person name="Katsura K."/>
            <person name="Hayashi T."/>
        </authorList>
    </citation>
    <scope>NUCLEOTIDE SEQUENCE</scope>
    <source>
        <strain evidence="1">DSM 17168</strain>
    </source>
</reference>
<dbReference type="Proteomes" id="UP001055153">
    <property type="component" value="Unassembled WGS sequence"/>
</dbReference>
<protein>
    <submittedName>
        <fullName evidence="1">Uncharacterized protein</fullName>
    </submittedName>
</protein>
<keyword evidence="2" id="KW-1185">Reference proteome</keyword>
<dbReference type="EMBL" id="BPQQ01000082">
    <property type="protein sequence ID" value="GJE03556.1"/>
    <property type="molecule type" value="Genomic_DNA"/>
</dbReference>
<sequence>MDGYAVEGHGPMAHVERLPAGRPTISGILLPSMPAESSGWDGERTELFTVHEFGNSDPKVFAHEQRGGELPWNQPMEGENMLKISKLAHVSILGAALVAGVAGASAESATSPSTPSEKGMMDHGTMQGGGMMPMMQEMSKMMENCNKMMQTMMDRQNQGGSGQQSPDKRG</sequence>